<proteinExistence type="predicted"/>
<dbReference type="EMBL" id="KK198755">
    <property type="protein sequence ID" value="KCW82757.1"/>
    <property type="molecule type" value="Genomic_DNA"/>
</dbReference>
<evidence type="ECO:0000256" key="1">
    <source>
        <dbReference type="SAM" id="MobiDB-lite"/>
    </source>
</evidence>
<protein>
    <submittedName>
        <fullName evidence="2">Uncharacterized protein</fullName>
    </submittedName>
</protein>
<name>A0A059CWK4_EUCGR</name>
<sequence>MLNKGVTLKSNPSGKILPAETRFEHRPACDGTRRLLSLSKKFKNKIKKNKKERNTRPRCLQPQSIKYGGYD</sequence>
<gene>
    <name evidence="2" type="ORF">EUGRSUZ_C04136</name>
</gene>
<feature type="region of interest" description="Disordered" evidence="1">
    <location>
        <begin position="44"/>
        <end position="71"/>
    </location>
</feature>
<organism evidence="2">
    <name type="scientific">Eucalyptus grandis</name>
    <name type="common">Flooded gum</name>
    <dbReference type="NCBI Taxonomy" id="71139"/>
    <lineage>
        <taxon>Eukaryota</taxon>
        <taxon>Viridiplantae</taxon>
        <taxon>Streptophyta</taxon>
        <taxon>Embryophyta</taxon>
        <taxon>Tracheophyta</taxon>
        <taxon>Spermatophyta</taxon>
        <taxon>Magnoliopsida</taxon>
        <taxon>eudicotyledons</taxon>
        <taxon>Gunneridae</taxon>
        <taxon>Pentapetalae</taxon>
        <taxon>rosids</taxon>
        <taxon>malvids</taxon>
        <taxon>Myrtales</taxon>
        <taxon>Myrtaceae</taxon>
        <taxon>Myrtoideae</taxon>
        <taxon>Eucalypteae</taxon>
        <taxon>Eucalyptus</taxon>
    </lineage>
</organism>
<feature type="region of interest" description="Disordered" evidence="1">
    <location>
        <begin position="1"/>
        <end position="22"/>
    </location>
</feature>
<dbReference type="Gramene" id="KCW82757">
    <property type="protein sequence ID" value="KCW82757"/>
    <property type="gene ID" value="EUGRSUZ_C04136"/>
</dbReference>
<dbReference type="InParanoid" id="A0A059CWK4"/>
<accession>A0A059CWK4</accession>
<evidence type="ECO:0000313" key="2">
    <source>
        <dbReference type="EMBL" id="KCW82757.1"/>
    </source>
</evidence>
<reference evidence="2" key="1">
    <citation type="submission" date="2013-07" db="EMBL/GenBank/DDBJ databases">
        <title>The genome of Eucalyptus grandis.</title>
        <authorList>
            <person name="Schmutz J."/>
            <person name="Hayes R."/>
            <person name="Myburg A."/>
            <person name="Tuskan G."/>
            <person name="Grattapaglia D."/>
            <person name="Rokhsar D.S."/>
        </authorList>
    </citation>
    <scope>NUCLEOTIDE SEQUENCE</scope>
    <source>
        <tissue evidence="2">Leaf extractions</tissue>
    </source>
</reference>
<feature type="compositionally biased region" description="Basic residues" evidence="1">
    <location>
        <begin position="44"/>
        <end position="53"/>
    </location>
</feature>
<dbReference type="AlphaFoldDB" id="A0A059CWK4"/>